<accession>A0ACC1Q431</accession>
<proteinExistence type="predicted"/>
<name>A0ACC1Q431_9APHY</name>
<evidence type="ECO:0000313" key="2">
    <source>
        <dbReference type="Proteomes" id="UP001144978"/>
    </source>
</evidence>
<sequence>MKPMSIDAELHELLSMSGGSIDDSSVPPIQTKPSPSASPLTGRGTAQRSPLNPTVVTETSMNVCLVVILATYQLLVSYYVHPYEEALFVRFVLFITQPFADRLHDVLFLIALWLICLAAAAIHAFFVGAVVSCVRSELERLSPPFGYAPALGPGHCYGLHDNVPGHMPGNHGEAPAGAGAPGCARHREVRGCGGFEDWRGEVGSDGRACRASWALWVSSSRFCIGECRDFASELCLLPCRAASELYKSVLW</sequence>
<dbReference type="Proteomes" id="UP001144978">
    <property type="component" value="Unassembled WGS sequence"/>
</dbReference>
<evidence type="ECO:0000313" key="1">
    <source>
        <dbReference type="EMBL" id="KAJ3008185.1"/>
    </source>
</evidence>
<reference evidence="1" key="1">
    <citation type="submission" date="2022-08" db="EMBL/GenBank/DDBJ databases">
        <title>Genome Sequence of Pycnoporus sanguineus.</title>
        <authorList>
            <person name="Buettner E."/>
        </authorList>
    </citation>
    <scope>NUCLEOTIDE SEQUENCE</scope>
    <source>
        <strain evidence="1">CG-C14</strain>
    </source>
</reference>
<gene>
    <name evidence="1" type="ORF">NUW54_g3253</name>
</gene>
<comment type="caution">
    <text evidence="1">The sequence shown here is derived from an EMBL/GenBank/DDBJ whole genome shotgun (WGS) entry which is preliminary data.</text>
</comment>
<dbReference type="EMBL" id="JANSHE010000669">
    <property type="protein sequence ID" value="KAJ3008185.1"/>
    <property type="molecule type" value="Genomic_DNA"/>
</dbReference>
<protein>
    <submittedName>
        <fullName evidence="1">Uncharacterized protein</fullName>
    </submittedName>
</protein>
<keyword evidence="2" id="KW-1185">Reference proteome</keyword>
<organism evidence="1 2">
    <name type="scientific">Trametes sanguinea</name>
    <dbReference type="NCBI Taxonomy" id="158606"/>
    <lineage>
        <taxon>Eukaryota</taxon>
        <taxon>Fungi</taxon>
        <taxon>Dikarya</taxon>
        <taxon>Basidiomycota</taxon>
        <taxon>Agaricomycotina</taxon>
        <taxon>Agaricomycetes</taxon>
        <taxon>Polyporales</taxon>
        <taxon>Polyporaceae</taxon>
        <taxon>Trametes</taxon>
    </lineage>
</organism>